<reference evidence="2 3" key="1">
    <citation type="journal article" date="2019" name="PLoS Biol.">
        <title>Sex chromosomes control vertical transmission of feminizing Wolbachia symbionts in an isopod.</title>
        <authorList>
            <person name="Becking T."/>
            <person name="Chebbi M.A."/>
            <person name="Giraud I."/>
            <person name="Moumen B."/>
            <person name="Laverre T."/>
            <person name="Caubet Y."/>
            <person name="Peccoud J."/>
            <person name="Gilbert C."/>
            <person name="Cordaux R."/>
        </authorList>
    </citation>
    <scope>NUCLEOTIDE SEQUENCE [LARGE SCALE GENOMIC DNA]</scope>
    <source>
        <strain evidence="2">ANa2</strain>
        <tissue evidence="2">Whole body excluding digestive tract and cuticle</tissue>
    </source>
</reference>
<feature type="compositionally biased region" description="Basic residues" evidence="1">
    <location>
        <begin position="88"/>
        <end position="101"/>
    </location>
</feature>
<sequence>MKNSNLRILLTQSFEILFKNERLVLYGGKLFYFEHILEHDDAHWLRRILQHFLTVTGIWPLFFDGCHLNREVLRDLQAAGFSKVNGKKKHIDIGRPPKRKPKAGEFLTSTRPLGRCR</sequence>
<evidence type="ECO:0000313" key="3">
    <source>
        <dbReference type="Proteomes" id="UP000326759"/>
    </source>
</evidence>
<dbReference type="AlphaFoldDB" id="A0A5N5SI39"/>
<comment type="caution">
    <text evidence="2">The sequence shown here is derived from an EMBL/GenBank/DDBJ whole genome shotgun (WGS) entry which is preliminary data.</text>
</comment>
<proteinExistence type="predicted"/>
<accession>A0A5N5SI39</accession>
<evidence type="ECO:0000313" key="2">
    <source>
        <dbReference type="EMBL" id="KAB7493756.1"/>
    </source>
</evidence>
<dbReference type="Proteomes" id="UP000326759">
    <property type="component" value="Unassembled WGS sequence"/>
</dbReference>
<organism evidence="2 3">
    <name type="scientific">Armadillidium nasatum</name>
    <dbReference type="NCBI Taxonomy" id="96803"/>
    <lineage>
        <taxon>Eukaryota</taxon>
        <taxon>Metazoa</taxon>
        <taxon>Ecdysozoa</taxon>
        <taxon>Arthropoda</taxon>
        <taxon>Crustacea</taxon>
        <taxon>Multicrustacea</taxon>
        <taxon>Malacostraca</taxon>
        <taxon>Eumalacostraca</taxon>
        <taxon>Peracarida</taxon>
        <taxon>Isopoda</taxon>
        <taxon>Oniscidea</taxon>
        <taxon>Crinocheta</taxon>
        <taxon>Armadillidiidae</taxon>
        <taxon>Armadillidium</taxon>
    </lineage>
</organism>
<gene>
    <name evidence="2" type="ORF">Anas_05437</name>
</gene>
<protein>
    <submittedName>
        <fullName evidence="2">Uncharacterized protein</fullName>
    </submittedName>
</protein>
<dbReference type="OrthoDB" id="416496at2759"/>
<name>A0A5N5SI39_9CRUS</name>
<feature type="region of interest" description="Disordered" evidence="1">
    <location>
        <begin position="88"/>
        <end position="117"/>
    </location>
</feature>
<evidence type="ECO:0000256" key="1">
    <source>
        <dbReference type="SAM" id="MobiDB-lite"/>
    </source>
</evidence>
<keyword evidence="3" id="KW-1185">Reference proteome</keyword>
<dbReference type="EMBL" id="SEYY01024959">
    <property type="protein sequence ID" value="KAB7493756.1"/>
    <property type="molecule type" value="Genomic_DNA"/>
</dbReference>